<dbReference type="InterPro" id="IPR027417">
    <property type="entry name" value="P-loop_NTPase"/>
</dbReference>
<dbReference type="EMBL" id="JAJSOW010000106">
    <property type="protein sequence ID" value="KAI9161580.1"/>
    <property type="molecule type" value="Genomic_DNA"/>
</dbReference>
<dbReference type="Pfam" id="PF00004">
    <property type="entry name" value="AAA"/>
    <property type="match status" value="1"/>
</dbReference>
<dbReference type="PANTHER" id="PTHR43655">
    <property type="entry name" value="ATP-DEPENDENT PROTEASE"/>
    <property type="match status" value="1"/>
</dbReference>
<dbReference type="PANTHER" id="PTHR43655:SF19">
    <property type="entry name" value="ATP-DEPENDENT ZINC METALLOPROTEASE FTSH 12, CHLOROPLASTIC"/>
    <property type="match status" value="1"/>
</dbReference>
<keyword evidence="3" id="KW-0547">Nucleotide-binding</keyword>
<evidence type="ECO:0000256" key="1">
    <source>
        <dbReference type="ARBA" id="ARBA00001947"/>
    </source>
</evidence>
<dbReference type="Proteomes" id="UP001064489">
    <property type="component" value="Chromosome 2"/>
</dbReference>
<dbReference type="GO" id="GO:0046872">
    <property type="term" value="F:metal ion binding"/>
    <property type="evidence" value="ECO:0007669"/>
    <property type="project" value="UniProtKB-KW"/>
</dbReference>
<dbReference type="InterPro" id="IPR050928">
    <property type="entry name" value="ATP-dep_Zn_Metalloprotease"/>
</dbReference>
<dbReference type="GO" id="GO:0005524">
    <property type="term" value="F:ATP binding"/>
    <property type="evidence" value="ECO:0007669"/>
    <property type="project" value="UniProtKB-KW"/>
</dbReference>
<keyword evidence="6" id="KW-0378">Hydrolase</keyword>
<dbReference type="AlphaFoldDB" id="A0AAD5IF56"/>
<comment type="caution">
    <text evidence="8">The sequence shown here is derived from an EMBL/GenBank/DDBJ whole genome shotgun (WGS) entry which is preliminary data.</text>
</comment>
<dbReference type="GO" id="GO:0009793">
    <property type="term" value="P:embryo development ending in seed dormancy"/>
    <property type="evidence" value="ECO:0007669"/>
    <property type="project" value="TreeGrafter"/>
</dbReference>
<accession>A0AAD5IF56</accession>
<comment type="cofactor">
    <cofactor evidence="1">
        <name>Zn(2+)</name>
        <dbReference type="ChEBI" id="CHEBI:29105"/>
    </cofactor>
</comment>
<proteinExistence type="predicted"/>
<dbReference type="InterPro" id="IPR003959">
    <property type="entry name" value="ATPase_AAA_core"/>
</dbReference>
<dbReference type="SUPFAM" id="SSF52540">
    <property type="entry name" value="P-loop containing nucleoside triphosphate hydrolases"/>
    <property type="match status" value="2"/>
</dbReference>
<reference evidence="8" key="2">
    <citation type="submission" date="2023-02" db="EMBL/GenBank/DDBJ databases">
        <authorList>
            <person name="Swenson N.G."/>
            <person name="Wegrzyn J.L."/>
            <person name="Mcevoy S.L."/>
        </authorList>
    </citation>
    <scope>NUCLEOTIDE SEQUENCE</scope>
    <source>
        <strain evidence="8">91603</strain>
        <tissue evidence="8">Leaf</tissue>
    </source>
</reference>
<evidence type="ECO:0000256" key="5">
    <source>
        <dbReference type="ARBA" id="ARBA00022840"/>
    </source>
</evidence>
<dbReference type="Gene3D" id="3.40.50.300">
    <property type="entry name" value="P-loop containing nucleotide triphosphate hydrolases"/>
    <property type="match status" value="1"/>
</dbReference>
<name>A0AAD5IF56_ACENE</name>
<dbReference type="GO" id="GO:0005745">
    <property type="term" value="C:m-AAA complex"/>
    <property type="evidence" value="ECO:0007669"/>
    <property type="project" value="TreeGrafter"/>
</dbReference>
<keyword evidence="4" id="KW-0862">Zinc</keyword>
<evidence type="ECO:0000313" key="9">
    <source>
        <dbReference type="Proteomes" id="UP001064489"/>
    </source>
</evidence>
<feature type="domain" description="Helicase ATP-binding" evidence="7">
    <location>
        <begin position="150"/>
        <end position="272"/>
    </location>
</feature>
<keyword evidence="2" id="KW-0479">Metal-binding</keyword>
<dbReference type="GO" id="GO:0009535">
    <property type="term" value="C:chloroplast thylakoid membrane"/>
    <property type="evidence" value="ECO:0007669"/>
    <property type="project" value="TreeGrafter"/>
</dbReference>
<evidence type="ECO:0000259" key="7">
    <source>
        <dbReference type="PROSITE" id="PS51192"/>
    </source>
</evidence>
<sequence length="332" mass="37778">MMEEITSEDDRVGVEAEAVLRFRFPLLTKLELWDLSRLKSFYLGSYISEWPVLKMLEVRCCNEVEILASQVLSHGESRHEIPTGQPLFLVEKVPFPSLNCLALDWNCIKKEMLHGKFPEMRRILSKIEGDDHFRINAEISSASSLPQNGTAVSEWHPELFRALGSCLHLRCEVVVGGMDWLSQARNLVFRPHVVIATPGRIKVLLEEDPDIPPMFSKTKAPAFIFVDEIDAIAGRQAMKDPRRRATFEALTAQLDSEKEKTYIDRFSLRQAVIFICATNRPDELDLEFVRTGRIDRHLYIGLPDAKQRVQIFGVHSAGKQLAEDVNFEEASG</sequence>
<protein>
    <recommendedName>
        <fullName evidence="7">Helicase ATP-binding domain-containing protein</fullName>
    </recommendedName>
</protein>
<evidence type="ECO:0000313" key="8">
    <source>
        <dbReference type="EMBL" id="KAI9161580.1"/>
    </source>
</evidence>
<dbReference type="PROSITE" id="PS51192">
    <property type="entry name" value="HELICASE_ATP_BIND_1"/>
    <property type="match status" value="1"/>
</dbReference>
<dbReference type="GO" id="GO:0008237">
    <property type="term" value="F:metallopeptidase activity"/>
    <property type="evidence" value="ECO:0007669"/>
    <property type="project" value="UniProtKB-KW"/>
</dbReference>
<evidence type="ECO:0000256" key="2">
    <source>
        <dbReference type="ARBA" id="ARBA00022723"/>
    </source>
</evidence>
<keyword evidence="6" id="KW-0482">Metalloprotease</keyword>
<evidence type="ECO:0000256" key="4">
    <source>
        <dbReference type="ARBA" id="ARBA00022833"/>
    </source>
</evidence>
<keyword evidence="5" id="KW-0067">ATP-binding</keyword>
<organism evidence="8 9">
    <name type="scientific">Acer negundo</name>
    <name type="common">Box elder</name>
    <dbReference type="NCBI Taxonomy" id="4023"/>
    <lineage>
        <taxon>Eukaryota</taxon>
        <taxon>Viridiplantae</taxon>
        <taxon>Streptophyta</taxon>
        <taxon>Embryophyta</taxon>
        <taxon>Tracheophyta</taxon>
        <taxon>Spermatophyta</taxon>
        <taxon>Magnoliopsida</taxon>
        <taxon>eudicotyledons</taxon>
        <taxon>Gunneridae</taxon>
        <taxon>Pentapetalae</taxon>
        <taxon>rosids</taxon>
        <taxon>malvids</taxon>
        <taxon>Sapindales</taxon>
        <taxon>Sapindaceae</taxon>
        <taxon>Hippocastanoideae</taxon>
        <taxon>Acereae</taxon>
        <taxon>Acer</taxon>
    </lineage>
</organism>
<dbReference type="GO" id="GO:0016887">
    <property type="term" value="F:ATP hydrolysis activity"/>
    <property type="evidence" value="ECO:0007669"/>
    <property type="project" value="InterPro"/>
</dbReference>
<evidence type="ECO:0000256" key="3">
    <source>
        <dbReference type="ARBA" id="ARBA00022741"/>
    </source>
</evidence>
<dbReference type="GO" id="GO:0034982">
    <property type="term" value="P:mitochondrial protein processing"/>
    <property type="evidence" value="ECO:0007669"/>
    <property type="project" value="TreeGrafter"/>
</dbReference>
<keyword evidence="6" id="KW-0645">Protease</keyword>
<keyword evidence="9" id="KW-1185">Reference proteome</keyword>
<reference evidence="8" key="1">
    <citation type="journal article" date="2022" name="Plant J.">
        <title>Strategies of tolerance reflected in two North American maple genomes.</title>
        <authorList>
            <person name="McEvoy S.L."/>
            <person name="Sezen U.U."/>
            <person name="Trouern-Trend A."/>
            <person name="McMahon S.M."/>
            <person name="Schaberg P.G."/>
            <person name="Yang J."/>
            <person name="Wegrzyn J.L."/>
            <person name="Swenson N.G."/>
        </authorList>
    </citation>
    <scope>NUCLEOTIDE SEQUENCE</scope>
    <source>
        <strain evidence="8">91603</strain>
    </source>
</reference>
<evidence type="ECO:0000256" key="6">
    <source>
        <dbReference type="ARBA" id="ARBA00023049"/>
    </source>
</evidence>
<dbReference type="Gene3D" id="1.10.8.60">
    <property type="match status" value="1"/>
</dbReference>
<dbReference type="InterPro" id="IPR014001">
    <property type="entry name" value="Helicase_ATP-bd"/>
</dbReference>
<gene>
    <name evidence="8" type="ORF">LWI28_018849</name>
</gene>